<dbReference type="EMBL" id="JAGZSV010000152">
    <property type="protein sequence ID" value="MBS6941285.1"/>
    <property type="molecule type" value="Genomic_DNA"/>
</dbReference>
<evidence type="ECO:0000259" key="17">
    <source>
        <dbReference type="Pfam" id="PF02775"/>
    </source>
</evidence>
<dbReference type="FunFam" id="3.40.50.1220:FF:000008">
    <property type="entry name" value="Acetolactate synthase"/>
    <property type="match status" value="1"/>
</dbReference>
<dbReference type="AlphaFoldDB" id="A0A943V1U3"/>
<dbReference type="Gene3D" id="3.40.50.970">
    <property type="match status" value="2"/>
</dbReference>
<comment type="pathway">
    <text evidence="1 14">Amino-acid biosynthesis; L-isoleucine biosynthesis; L-isoleucine from 2-oxobutanoate: step 1/4.</text>
</comment>
<dbReference type="CDD" id="cd07035">
    <property type="entry name" value="TPP_PYR_POX_like"/>
    <property type="match status" value="1"/>
</dbReference>
<dbReference type="SUPFAM" id="SSF52467">
    <property type="entry name" value="DHS-like NAD/FAD-binding domain"/>
    <property type="match status" value="1"/>
</dbReference>
<proteinExistence type="inferred from homology"/>
<evidence type="ECO:0000256" key="7">
    <source>
        <dbReference type="ARBA" id="ARBA00022679"/>
    </source>
</evidence>
<dbReference type="Pfam" id="PF02776">
    <property type="entry name" value="TPP_enzyme_N"/>
    <property type="match status" value="1"/>
</dbReference>
<comment type="cofactor">
    <cofactor evidence="14">
        <name>Mg(2+)</name>
        <dbReference type="ChEBI" id="CHEBI:18420"/>
    </cofactor>
    <text evidence="14">Binds 1 Mg(2+) ion per subunit.</text>
</comment>
<dbReference type="FunFam" id="3.40.50.970:FF:000007">
    <property type="entry name" value="Acetolactate synthase"/>
    <property type="match status" value="1"/>
</dbReference>
<dbReference type="InterPro" id="IPR011766">
    <property type="entry name" value="TPP_enzyme_TPP-bd"/>
</dbReference>
<evidence type="ECO:0000256" key="15">
    <source>
        <dbReference type="SAM" id="MobiDB-lite"/>
    </source>
</evidence>
<comment type="caution">
    <text evidence="19">The sequence shown here is derived from an EMBL/GenBank/DDBJ whole genome shotgun (WGS) entry which is preliminary data.</text>
</comment>
<keyword evidence="10 14" id="KW-0460">Magnesium</keyword>
<feature type="domain" description="Thiamine pyrophosphate enzyme TPP-binding" evidence="17">
    <location>
        <begin position="423"/>
        <end position="570"/>
    </location>
</feature>
<keyword evidence="8 14" id="KW-0479">Metal-binding</keyword>
<organism evidence="19 20">
    <name type="scientific">Slackia piriformis</name>
    <dbReference type="NCBI Taxonomy" id="626934"/>
    <lineage>
        <taxon>Bacteria</taxon>
        <taxon>Bacillati</taxon>
        <taxon>Actinomycetota</taxon>
        <taxon>Coriobacteriia</taxon>
        <taxon>Eggerthellales</taxon>
        <taxon>Eggerthellaceae</taxon>
        <taxon>Slackia</taxon>
    </lineage>
</organism>
<sequence>MNNRDTQLARKARAVEGRPFGPGSKTDKQGKTMTGAQAVIASLEAEGVDTIFGYPGGQAIKIYDALYDSKKIRHVLARHEQGATHMADGYARATGKVGVVLVTSGPGATNTVTGIATACMDSVPMVIITGQVTRGVIGTDAFQESDIVGITMPVVKHSFLLQSTDDLTRTFREAFYIASTGRPGPVLIDIPSDLASAEMVFEYPDSVNLPSYRPTYRGNAKQIKQAVNLIEASKRPLLYAGGGVVASHACAELAELARTMQIPVVTTLMAKGAFPASDPLNLGPVGMHGSKYANMAMTECDLLICVGARFSDRVTGKLSEFAPHAKTIHIDIDPAEIGKIRDPQVPIVGDAQGILAGMNEQIAKAGLSPVGAQWFAQCDEWRRRWPFYHDSFEDFPGQIVPEIVLDTLSAKLDDNASIVTTEVGQHQMWAHQHIAREHARAFLSSGGLGTMGFGFPAAIGAQIGCPDAQVVCVAGDGSFQMNSQEMATAAINGAPVKVLILDNRALGMVHQWQKLFYRERYSSTLLDANPDFVKLADAYGWQGERVENPDEVDAAIDRMLASEGPYLLDVAISPEQNVYPMVAPGAALDDIIGAIDLTVGGVRVTEKGAGAKGPQGDSDAEGEGGEE</sequence>
<dbReference type="FunFam" id="3.40.50.970:FF:000016">
    <property type="entry name" value="Acetolactate synthase"/>
    <property type="match status" value="1"/>
</dbReference>
<dbReference type="PANTHER" id="PTHR18968">
    <property type="entry name" value="THIAMINE PYROPHOSPHATE ENZYMES"/>
    <property type="match status" value="1"/>
</dbReference>
<evidence type="ECO:0000256" key="8">
    <source>
        <dbReference type="ARBA" id="ARBA00022723"/>
    </source>
</evidence>
<dbReference type="NCBIfam" id="TIGR00118">
    <property type="entry name" value="acolac_lg"/>
    <property type="match status" value="1"/>
</dbReference>
<evidence type="ECO:0000313" key="19">
    <source>
        <dbReference type="EMBL" id="MBS6941285.1"/>
    </source>
</evidence>
<dbReference type="InterPro" id="IPR012000">
    <property type="entry name" value="Thiamin_PyroP_enz_cen_dom"/>
</dbReference>
<keyword evidence="11 14" id="KW-0786">Thiamine pyrophosphate</keyword>
<keyword evidence="5 14" id="KW-0028">Amino-acid biosynthesis</keyword>
<feature type="region of interest" description="Disordered" evidence="15">
    <location>
        <begin position="1"/>
        <end position="32"/>
    </location>
</feature>
<feature type="domain" description="Thiamine pyrophosphate enzyme central" evidence="16">
    <location>
        <begin position="223"/>
        <end position="356"/>
    </location>
</feature>
<dbReference type="InterPro" id="IPR012001">
    <property type="entry name" value="Thiamin_PyroP_enz_TPP-bd_dom"/>
</dbReference>
<comment type="cofactor">
    <cofactor evidence="14">
        <name>thiamine diphosphate</name>
        <dbReference type="ChEBI" id="CHEBI:58937"/>
    </cofactor>
    <text evidence="14">Binds 1 thiamine pyrophosphate per subunit.</text>
</comment>
<keyword evidence="12 14" id="KW-0100">Branched-chain amino acid biosynthesis</keyword>
<evidence type="ECO:0000256" key="9">
    <source>
        <dbReference type="ARBA" id="ARBA00022827"/>
    </source>
</evidence>
<dbReference type="GO" id="GO:0000287">
    <property type="term" value="F:magnesium ion binding"/>
    <property type="evidence" value="ECO:0007669"/>
    <property type="project" value="UniProtKB-UniRule"/>
</dbReference>
<name>A0A943V1U3_9ACTN</name>
<comment type="similarity">
    <text evidence="3 14">Belongs to the TPP enzyme family.</text>
</comment>
<evidence type="ECO:0000256" key="2">
    <source>
        <dbReference type="ARBA" id="ARBA00005025"/>
    </source>
</evidence>
<dbReference type="InterPro" id="IPR029035">
    <property type="entry name" value="DHS-like_NAD/FAD-binding_dom"/>
</dbReference>
<evidence type="ECO:0000256" key="5">
    <source>
        <dbReference type="ARBA" id="ARBA00022605"/>
    </source>
</evidence>
<dbReference type="GO" id="GO:0005948">
    <property type="term" value="C:acetolactate synthase complex"/>
    <property type="evidence" value="ECO:0007669"/>
    <property type="project" value="TreeGrafter"/>
</dbReference>
<evidence type="ECO:0000313" key="20">
    <source>
        <dbReference type="Proteomes" id="UP000727506"/>
    </source>
</evidence>
<gene>
    <name evidence="19" type="primary">ilvB</name>
    <name evidence="19" type="ORF">KH142_07420</name>
</gene>
<dbReference type="EC" id="2.2.1.6" evidence="4 14"/>
<keyword evidence="9" id="KW-0274">FAD</keyword>
<dbReference type="InterPro" id="IPR000399">
    <property type="entry name" value="TPP-bd_CS"/>
</dbReference>
<evidence type="ECO:0000256" key="13">
    <source>
        <dbReference type="ARBA" id="ARBA00048670"/>
    </source>
</evidence>
<evidence type="ECO:0000259" key="16">
    <source>
        <dbReference type="Pfam" id="PF00205"/>
    </source>
</evidence>
<comment type="catalytic activity">
    <reaction evidence="13 14">
        <text>2 pyruvate + H(+) = (2S)-2-acetolactate + CO2</text>
        <dbReference type="Rhea" id="RHEA:25249"/>
        <dbReference type="ChEBI" id="CHEBI:15361"/>
        <dbReference type="ChEBI" id="CHEBI:15378"/>
        <dbReference type="ChEBI" id="CHEBI:16526"/>
        <dbReference type="ChEBI" id="CHEBI:58476"/>
        <dbReference type="EC" id="2.2.1.6"/>
    </reaction>
</comment>
<evidence type="ECO:0000256" key="4">
    <source>
        <dbReference type="ARBA" id="ARBA00013145"/>
    </source>
</evidence>
<evidence type="ECO:0000256" key="3">
    <source>
        <dbReference type="ARBA" id="ARBA00007812"/>
    </source>
</evidence>
<dbReference type="Pfam" id="PF02775">
    <property type="entry name" value="TPP_enzyme_C"/>
    <property type="match status" value="1"/>
</dbReference>
<dbReference type="GO" id="GO:0050660">
    <property type="term" value="F:flavin adenine dinucleotide binding"/>
    <property type="evidence" value="ECO:0007669"/>
    <property type="project" value="InterPro"/>
</dbReference>
<keyword evidence="7 14" id="KW-0808">Transferase</keyword>
<evidence type="ECO:0000256" key="14">
    <source>
        <dbReference type="RuleBase" id="RU003591"/>
    </source>
</evidence>
<dbReference type="InterPro" id="IPR045229">
    <property type="entry name" value="TPP_enz"/>
</dbReference>
<dbReference type="Proteomes" id="UP000727506">
    <property type="component" value="Unassembled WGS sequence"/>
</dbReference>
<evidence type="ECO:0000256" key="1">
    <source>
        <dbReference type="ARBA" id="ARBA00004974"/>
    </source>
</evidence>
<dbReference type="PROSITE" id="PS00187">
    <property type="entry name" value="TPP_ENZYMES"/>
    <property type="match status" value="1"/>
</dbReference>
<dbReference type="SUPFAM" id="SSF52518">
    <property type="entry name" value="Thiamin diphosphate-binding fold (THDP-binding)"/>
    <property type="match status" value="2"/>
</dbReference>
<dbReference type="InterPro" id="IPR029061">
    <property type="entry name" value="THDP-binding"/>
</dbReference>
<evidence type="ECO:0000259" key="18">
    <source>
        <dbReference type="Pfam" id="PF02776"/>
    </source>
</evidence>
<reference evidence="19" key="1">
    <citation type="submission" date="2021-02" db="EMBL/GenBank/DDBJ databases">
        <title>Infant gut strain persistence is associated with maternal origin, phylogeny, and functional potential including surface adhesion and iron acquisition.</title>
        <authorList>
            <person name="Lou Y.C."/>
        </authorList>
    </citation>
    <scope>NUCLEOTIDE SEQUENCE</scope>
    <source>
        <strain evidence="19">L2_039_000G1_dasL2_039_000G1_concoct_11</strain>
    </source>
</reference>
<dbReference type="GO" id="GO:0009099">
    <property type="term" value="P:L-valine biosynthetic process"/>
    <property type="evidence" value="ECO:0007669"/>
    <property type="project" value="TreeGrafter"/>
</dbReference>
<feature type="domain" description="Thiamine pyrophosphate enzyme N-terminal TPP-binding" evidence="18">
    <location>
        <begin position="33"/>
        <end position="148"/>
    </location>
</feature>
<comment type="pathway">
    <text evidence="2 14">Amino-acid biosynthesis; L-valine biosynthesis; L-valine from pyruvate: step 1/4.</text>
</comment>
<evidence type="ECO:0000256" key="11">
    <source>
        <dbReference type="ARBA" id="ARBA00023052"/>
    </source>
</evidence>
<dbReference type="InterPro" id="IPR039368">
    <property type="entry name" value="AHAS_TPP"/>
</dbReference>
<dbReference type="Pfam" id="PF00205">
    <property type="entry name" value="TPP_enzyme_M"/>
    <property type="match status" value="1"/>
</dbReference>
<protein>
    <recommendedName>
        <fullName evidence="4 14">Acetolactate synthase</fullName>
        <ecNumber evidence="4 14">2.2.1.6</ecNumber>
    </recommendedName>
</protein>
<dbReference type="PANTHER" id="PTHR18968:SF13">
    <property type="entry name" value="ACETOLACTATE SYNTHASE CATALYTIC SUBUNIT, MITOCHONDRIAL"/>
    <property type="match status" value="1"/>
</dbReference>
<dbReference type="GO" id="GO:0030976">
    <property type="term" value="F:thiamine pyrophosphate binding"/>
    <property type="evidence" value="ECO:0007669"/>
    <property type="project" value="UniProtKB-UniRule"/>
</dbReference>
<dbReference type="GO" id="GO:0009097">
    <property type="term" value="P:isoleucine biosynthetic process"/>
    <property type="evidence" value="ECO:0007669"/>
    <property type="project" value="TreeGrafter"/>
</dbReference>
<evidence type="ECO:0000256" key="6">
    <source>
        <dbReference type="ARBA" id="ARBA00022630"/>
    </source>
</evidence>
<feature type="compositionally biased region" description="Acidic residues" evidence="15">
    <location>
        <begin position="618"/>
        <end position="627"/>
    </location>
</feature>
<evidence type="ECO:0000256" key="12">
    <source>
        <dbReference type="ARBA" id="ARBA00023304"/>
    </source>
</evidence>
<dbReference type="InterPro" id="IPR012846">
    <property type="entry name" value="Acetolactate_synth_lsu"/>
</dbReference>
<evidence type="ECO:0000256" key="10">
    <source>
        <dbReference type="ARBA" id="ARBA00022842"/>
    </source>
</evidence>
<dbReference type="GO" id="GO:0003984">
    <property type="term" value="F:acetolactate synthase activity"/>
    <property type="evidence" value="ECO:0007669"/>
    <property type="project" value="UniProtKB-EC"/>
</dbReference>
<keyword evidence="6" id="KW-0285">Flavoprotein</keyword>
<feature type="region of interest" description="Disordered" evidence="15">
    <location>
        <begin position="606"/>
        <end position="627"/>
    </location>
</feature>
<dbReference type="Gene3D" id="3.40.50.1220">
    <property type="entry name" value="TPP-binding domain"/>
    <property type="match status" value="1"/>
</dbReference>
<accession>A0A943V1U3</accession>
<dbReference type="CDD" id="cd02015">
    <property type="entry name" value="TPP_AHAS"/>
    <property type="match status" value="1"/>
</dbReference>